<feature type="coiled-coil region" evidence="1">
    <location>
        <begin position="649"/>
        <end position="683"/>
    </location>
</feature>
<feature type="coiled-coil region" evidence="1">
    <location>
        <begin position="716"/>
        <end position="757"/>
    </location>
</feature>
<dbReference type="AlphaFoldDB" id="A0A8E0VIW8"/>
<dbReference type="OrthoDB" id="6280273at2759"/>
<evidence type="ECO:0000313" key="3">
    <source>
        <dbReference type="EMBL" id="KAA0190782.1"/>
    </source>
</evidence>
<name>A0A8E0VIW8_9TREM</name>
<dbReference type="GO" id="GO:0016460">
    <property type="term" value="C:myosin II complex"/>
    <property type="evidence" value="ECO:0007669"/>
    <property type="project" value="TreeGrafter"/>
</dbReference>
<dbReference type="PANTHER" id="PTHR45615">
    <property type="entry name" value="MYOSIN HEAVY CHAIN, NON-MUSCLE"/>
    <property type="match status" value="1"/>
</dbReference>
<dbReference type="GO" id="GO:0000146">
    <property type="term" value="F:microfilament motor activity"/>
    <property type="evidence" value="ECO:0007669"/>
    <property type="project" value="TreeGrafter"/>
</dbReference>
<dbReference type="GO" id="GO:0005737">
    <property type="term" value="C:cytoplasm"/>
    <property type="evidence" value="ECO:0007669"/>
    <property type="project" value="TreeGrafter"/>
</dbReference>
<dbReference type="GO" id="GO:0051015">
    <property type="term" value="F:actin filament binding"/>
    <property type="evidence" value="ECO:0007669"/>
    <property type="project" value="TreeGrafter"/>
</dbReference>
<feature type="region of interest" description="Disordered" evidence="2">
    <location>
        <begin position="1"/>
        <end position="50"/>
    </location>
</feature>
<comment type="caution">
    <text evidence="3">The sequence shown here is derived from an EMBL/GenBank/DDBJ whole genome shotgun (WGS) entry which is preliminary data.</text>
</comment>
<accession>A0A8E0VIW8</accession>
<dbReference type="Proteomes" id="UP000728185">
    <property type="component" value="Unassembled WGS sequence"/>
</dbReference>
<proteinExistence type="predicted"/>
<feature type="coiled-coil region" evidence="1">
    <location>
        <begin position="272"/>
        <end position="421"/>
    </location>
</feature>
<dbReference type="PANTHER" id="PTHR45615:SF40">
    <property type="entry name" value="MYOSIN HEAVY CHAIN, NON-MUSCLE"/>
    <property type="match status" value="1"/>
</dbReference>
<reference evidence="3" key="1">
    <citation type="submission" date="2019-05" db="EMBL/GenBank/DDBJ databases">
        <title>Annotation for the trematode Fasciolopsis buski.</title>
        <authorList>
            <person name="Choi Y.-J."/>
        </authorList>
    </citation>
    <scope>NUCLEOTIDE SEQUENCE</scope>
    <source>
        <strain evidence="3">HT</strain>
        <tissue evidence="3">Whole worm</tissue>
    </source>
</reference>
<keyword evidence="4" id="KW-1185">Reference proteome</keyword>
<feature type="coiled-coil region" evidence="1">
    <location>
        <begin position="523"/>
        <end position="564"/>
    </location>
</feature>
<keyword evidence="1" id="KW-0175">Coiled coil</keyword>
<evidence type="ECO:0000256" key="1">
    <source>
        <dbReference type="SAM" id="Coils"/>
    </source>
</evidence>
<evidence type="ECO:0000313" key="4">
    <source>
        <dbReference type="Proteomes" id="UP000728185"/>
    </source>
</evidence>
<evidence type="ECO:0000256" key="2">
    <source>
        <dbReference type="SAM" id="MobiDB-lite"/>
    </source>
</evidence>
<dbReference type="GO" id="GO:0032982">
    <property type="term" value="C:myosin filament"/>
    <property type="evidence" value="ECO:0007669"/>
    <property type="project" value="TreeGrafter"/>
</dbReference>
<dbReference type="EMBL" id="LUCM01006784">
    <property type="protein sequence ID" value="KAA0190782.1"/>
    <property type="molecule type" value="Genomic_DNA"/>
</dbReference>
<organism evidence="3 4">
    <name type="scientific">Fasciolopsis buskii</name>
    <dbReference type="NCBI Taxonomy" id="27845"/>
    <lineage>
        <taxon>Eukaryota</taxon>
        <taxon>Metazoa</taxon>
        <taxon>Spiralia</taxon>
        <taxon>Lophotrochozoa</taxon>
        <taxon>Platyhelminthes</taxon>
        <taxon>Trematoda</taxon>
        <taxon>Digenea</taxon>
        <taxon>Plagiorchiida</taxon>
        <taxon>Echinostomata</taxon>
        <taxon>Echinostomatoidea</taxon>
        <taxon>Fasciolidae</taxon>
        <taxon>Fasciolopsis</taxon>
    </lineage>
</organism>
<sequence length="844" mass="97179">MPDDNSDKESVKTEEFAIRFEATMEPGGMDKQGPELMPDPGKEDEKPSLDTPVSNFLSQLNSVESKMQVSTLSACVKDKLNDLNRLRISSHMSNGTVFTPSPITLTTMTKVAERSNSAQTIHPGTGTPGDSSRWFLGRWRTDLTSPAVSVRPTQLGTPSTLALGSEAKETFRSAGRFAKFESGTSKLINWCPAKRLLPTSWRITGPGRTTGEQRRLFHPLPRTAPPPVPHAAGDHERGQNCTKLCFDDVNPTDRSFSAKEWDVGGLSEDEELELSMCRLNQLNVEQNELKEQLQAVQGDRESLEHQLRSARQKHEREMAAIKEEYMEREKHCMESMRSKIAKQESRCTGFLAKEAEMNQTIENLRQQISDMESELMRVQTEKSNLISEQSQKEALWNENMENMIRKKLTDKEEEFNQLNEKHFQQMTELTDRLVGDSRESINEIRSCYLERIEELQKALEQRGSVCAETHNELRGLEQKLDELLSRDTTDERQQAMYNALMTKLSEMRLPNSYKCCSTSGETAESIDRLVSLLRQELQQERERSNAEKIEAEKLRRNFEDYRADTDRRFLTCSLEIERIKINHEAEMFKIQTANEEVDTSWWQPDTFQLEKESVDTNFGLNDSLTDNSLIKAFCAQLLLVSRERSRQLLSALNRTLTDTQQRLDDLRHQFERERRDAQETICQLEHKAQLSLEKAEQRHIIDFQKKMQQLGDKSTEAHLLAQLKQKEDEITELRTQIESLETQLKEKAKTALRLEYERQWESKLLETAKLHPNPECVSGSTATRVVIELKNRIQRLREENLSLRRLLLRRLPSRNYTTCPENEVGQSNNMVVFSSSDSCVGFVC</sequence>
<protein>
    <submittedName>
        <fullName evidence="3">Uncharacterized protein</fullName>
    </submittedName>
</protein>
<gene>
    <name evidence="3" type="ORF">FBUS_01697</name>
</gene>
<feature type="compositionally biased region" description="Basic and acidic residues" evidence="2">
    <location>
        <begin position="1"/>
        <end position="18"/>
    </location>
</feature>
<feature type="region of interest" description="Disordered" evidence="2">
    <location>
        <begin position="201"/>
        <end position="221"/>
    </location>
</feature>